<evidence type="ECO:0000313" key="2">
    <source>
        <dbReference type="Proteomes" id="UP001333996"/>
    </source>
</evidence>
<gene>
    <name evidence="1" type="ORF">VXC91_32195</name>
</gene>
<accession>A0ABU7FQZ2</accession>
<comment type="caution">
    <text evidence="1">The sequence shown here is derived from an EMBL/GenBank/DDBJ whole genome shotgun (WGS) entry which is preliminary data.</text>
</comment>
<proteinExistence type="predicted"/>
<reference evidence="1" key="1">
    <citation type="submission" date="2024-01" db="EMBL/GenBank/DDBJ databases">
        <title>First draft genome sequence data of TA4-1, the type strain of Gram-positive actinobacterium Streptomyces chiangmaiensis.</title>
        <authorList>
            <person name="Yasawong M."/>
            <person name="Nantapong N."/>
        </authorList>
    </citation>
    <scope>NUCLEOTIDE SEQUENCE</scope>
    <source>
        <strain evidence="1">TA4-1</strain>
    </source>
</reference>
<name>A0ABU7FQZ2_9ACTN</name>
<keyword evidence="2" id="KW-1185">Reference proteome</keyword>
<dbReference type="RefSeq" id="WP_329510882.1">
    <property type="nucleotide sequence ID" value="NZ_BAAAYZ010000040.1"/>
</dbReference>
<evidence type="ECO:0000313" key="1">
    <source>
        <dbReference type="EMBL" id="MED7826484.1"/>
    </source>
</evidence>
<sequence length="41" mass="4880">MAREFEVADQGRVVEIKKVVIREEERTNRKPAVMEKRPPTR</sequence>
<dbReference type="Proteomes" id="UP001333996">
    <property type="component" value="Unassembled WGS sequence"/>
</dbReference>
<protein>
    <submittedName>
        <fullName evidence="1">Uncharacterized protein</fullName>
    </submittedName>
</protein>
<organism evidence="1 2">
    <name type="scientific">Streptomyces chiangmaiensis</name>
    <dbReference type="NCBI Taxonomy" id="766497"/>
    <lineage>
        <taxon>Bacteria</taxon>
        <taxon>Bacillati</taxon>
        <taxon>Actinomycetota</taxon>
        <taxon>Actinomycetes</taxon>
        <taxon>Kitasatosporales</taxon>
        <taxon>Streptomycetaceae</taxon>
        <taxon>Streptomyces</taxon>
    </lineage>
</organism>
<dbReference type="EMBL" id="JAYWVC010000159">
    <property type="protein sequence ID" value="MED7826484.1"/>
    <property type="molecule type" value="Genomic_DNA"/>
</dbReference>